<reference evidence="1 2" key="1">
    <citation type="submission" date="2018-11" db="EMBL/GenBank/DDBJ databases">
        <title>Genomic Encyclopedia of Type Strains, Phase IV (KMG-IV): sequencing the most valuable type-strain genomes for metagenomic binning, comparative biology and taxonomic classification.</title>
        <authorList>
            <person name="Goeker M."/>
        </authorList>
    </citation>
    <scope>NUCLEOTIDE SEQUENCE [LARGE SCALE GENOMIC DNA]</scope>
    <source>
        <strain evidence="1 2">DSM 5900</strain>
    </source>
</reference>
<accession>A0A3N1MJD9</accession>
<dbReference type="RefSeq" id="WP_197735842.1">
    <property type="nucleotide sequence ID" value="NZ_AP019700.1"/>
</dbReference>
<name>A0A3N1MJD9_9PROT</name>
<protein>
    <submittedName>
        <fullName evidence="1">Uncharacterized protein</fullName>
    </submittedName>
</protein>
<keyword evidence="2" id="KW-1185">Reference proteome</keyword>
<sequence length="76" mass="8362">MTGKMGQTRAIFTICRHLEGWAVEHDGKMLDHTSSKDEAKASANKRARLLQDAGRPCQVNVAGETGLFGFGDRVMR</sequence>
<gene>
    <name evidence="1" type="ORF">EDC65_0364</name>
</gene>
<evidence type="ECO:0000313" key="1">
    <source>
        <dbReference type="EMBL" id="ROQ01186.1"/>
    </source>
</evidence>
<comment type="caution">
    <text evidence="1">The sequence shown here is derived from an EMBL/GenBank/DDBJ whole genome shotgun (WGS) entry which is preliminary data.</text>
</comment>
<organism evidence="1 2">
    <name type="scientific">Stella humosa</name>
    <dbReference type="NCBI Taxonomy" id="94"/>
    <lineage>
        <taxon>Bacteria</taxon>
        <taxon>Pseudomonadati</taxon>
        <taxon>Pseudomonadota</taxon>
        <taxon>Alphaproteobacteria</taxon>
        <taxon>Rhodospirillales</taxon>
        <taxon>Stellaceae</taxon>
        <taxon>Stella</taxon>
    </lineage>
</organism>
<proteinExistence type="predicted"/>
<dbReference type="AlphaFoldDB" id="A0A3N1MJD9"/>
<evidence type="ECO:0000313" key="2">
    <source>
        <dbReference type="Proteomes" id="UP000278222"/>
    </source>
</evidence>
<dbReference type="EMBL" id="RJKX01000011">
    <property type="protein sequence ID" value="ROQ01186.1"/>
    <property type="molecule type" value="Genomic_DNA"/>
</dbReference>
<dbReference type="Proteomes" id="UP000278222">
    <property type="component" value="Unassembled WGS sequence"/>
</dbReference>